<dbReference type="OrthoDB" id="185373at2759"/>
<name>A0A2G5EA14_AQUCA</name>
<evidence type="ECO:0000256" key="1">
    <source>
        <dbReference type="ARBA" id="ARBA00022737"/>
    </source>
</evidence>
<evidence type="ECO:0000313" key="3">
    <source>
        <dbReference type="EMBL" id="PIA52594.1"/>
    </source>
</evidence>
<dbReference type="InterPro" id="IPR046960">
    <property type="entry name" value="PPR_At4g14850-like_plant"/>
</dbReference>
<dbReference type="EMBL" id="KZ305027">
    <property type="protein sequence ID" value="PIA52594.1"/>
    <property type="molecule type" value="Genomic_DNA"/>
</dbReference>
<evidence type="ECO:0008006" key="5">
    <source>
        <dbReference type="Google" id="ProtNLM"/>
    </source>
</evidence>
<dbReference type="AlphaFoldDB" id="A0A2G5EA14"/>
<dbReference type="NCBIfam" id="TIGR00756">
    <property type="entry name" value="PPR"/>
    <property type="match status" value="3"/>
</dbReference>
<reference evidence="3 4" key="1">
    <citation type="submission" date="2017-09" db="EMBL/GenBank/DDBJ databases">
        <title>WGS assembly of Aquilegia coerulea Goldsmith.</title>
        <authorList>
            <person name="Hodges S."/>
            <person name="Kramer E."/>
            <person name="Nordborg M."/>
            <person name="Tomkins J."/>
            <person name="Borevitz J."/>
            <person name="Derieg N."/>
            <person name="Yan J."/>
            <person name="Mihaltcheva S."/>
            <person name="Hayes R.D."/>
            <person name="Rokhsar D."/>
        </authorList>
    </citation>
    <scope>NUCLEOTIDE SEQUENCE [LARGE SCALE GENOMIC DNA]</scope>
    <source>
        <strain evidence="4">cv. Goldsmith</strain>
    </source>
</reference>
<feature type="repeat" description="PPR" evidence="2">
    <location>
        <begin position="306"/>
        <end position="340"/>
    </location>
</feature>
<proteinExistence type="predicted"/>
<dbReference type="Proteomes" id="UP000230069">
    <property type="component" value="Unassembled WGS sequence"/>
</dbReference>
<dbReference type="InParanoid" id="A0A2G5EA14"/>
<dbReference type="PANTHER" id="PTHR47926">
    <property type="entry name" value="PENTATRICOPEPTIDE REPEAT-CONTAINING PROTEIN"/>
    <property type="match status" value="1"/>
</dbReference>
<dbReference type="FunCoup" id="A0A2G5EA14">
    <property type="interactions" value="202"/>
</dbReference>
<dbReference type="Gene3D" id="1.25.40.10">
    <property type="entry name" value="Tetratricopeptide repeat domain"/>
    <property type="match status" value="4"/>
</dbReference>
<dbReference type="InterPro" id="IPR046848">
    <property type="entry name" value="E_motif"/>
</dbReference>
<dbReference type="GO" id="GO:0003723">
    <property type="term" value="F:RNA binding"/>
    <property type="evidence" value="ECO:0007669"/>
    <property type="project" value="InterPro"/>
</dbReference>
<dbReference type="FunFam" id="1.25.40.10:FF:000348">
    <property type="entry name" value="Pentatricopeptide repeat-containing protein chloroplastic"/>
    <property type="match status" value="1"/>
</dbReference>
<feature type="repeat" description="PPR" evidence="2">
    <location>
        <begin position="203"/>
        <end position="237"/>
    </location>
</feature>
<dbReference type="InterPro" id="IPR002885">
    <property type="entry name" value="PPR_rpt"/>
</dbReference>
<dbReference type="Pfam" id="PF12854">
    <property type="entry name" value="PPR_1"/>
    <property type="match status" value="1"/>
</dbReference>
<organism evidence="3 4">
    <name type="scientific">Aquilegia coerulea</name>
    <name type="common">Rocky mountain columbine</name>
    <dbReference type="NCBI Taxonomy" id="218851"/>
    <lineage>
        <taxon>Eukaryota</taxon>
        <taxon>Viridiplantae</taxon>
        <taxon>Streptophyta</taxon>
        <taxon>Embryophyta</taxon>
        <taxon>Tracheophyta</taxon>
        <taxon>Spermatophyta</taxon>
        <taxon>Magnoliopsida</taxon>
        <taxon>Ranunculales</taxon>
        <taxon>Ranunculaceae</taxon>
        <taxon>Thalictroideae</taxon>
        <taxon>Aquilegia</taxon>
    </lineage>
</organism>
<feature type="repeat" description="PPR" evidence="2">
    <location>
        <begin position="172"/>
        <end position="202"/>
    </location>
</feature>
<dbReference type="FunFam" id="1.25.40.10:FF:000184">
    <property type="entry name" value="Pentatricopeptide repeat-containing protein, chloroplastic"/>
    <property type="match status" value="1"/>
</dbReference>
<dbReference type="STRING" id="218851.A0A2G5EA14"/>
<sequence>MKHQVFHLITHCKTLQKLQKLHAQTITTGLISNYPSLTLTKILHTFTLLLNPPLTSLNYALCVFNQIPNPSTFSYNTIIRLYTLLSSPVSALHFFAKMRQLAVPLDAHTFPFVIKACTHSHDLLLGRTLHSQVVKFGFRDDIFVFNTLITFYSNCNVLIDAQKLFEESSKRDVVSYNALINGFVKAGDINGGRKVFDKMPVKDDVSWGTLITGYAQTNKCDEAIELFNSMSVFGVKPDNVALVSALSACSQCGALEQGKAIHDYIKRHRIVLNAFLLTALVDMYAKCGCINIAREIFDSSLDNCKNLFTWNAMLVGLSMHGLGELTLEYFSKMKEARVQPDGVSFLGVLVGCSHVGLVDKARHIFNEMESVYSVQRQLKHYGCMADLLGRAGLIQEVMEMIERMPMKGDVFVWGGLLGGCRIHGNVEIAELAAQHIMELDPEDGGVYQVMANIYANGRRWEDVSRMRKLMNCRKVSMNAGCSLIQVDGITHEFVAGSRSHPQNDDIYLILDGIMLQEFEELS</sequence>
<gene>
    <name evidence="3" type="ORF">AQUCO_01000463v1</name>
</gene>
<dbReference type="Pfam" id="PF01535">
    <property type="entry name" value="PPR"/>
    <property type="match status" value="5"/>
</dbReference>
<keyword evidence="4" id="KW-1185">Reference proteome</keyword>
<evidence type="ECO:0000313" key="4">
    <source>
        <dbReference type="Proteomes" id="UP000230069"/>
    </source>
</evidence>
<dbReference type="PROSITE" id="PS51375">
    <property type="entry name" value="PPR"/>
    <property type="match status" value="3"/>
</dbReference>
<dbReference type="PANTHER" id="PTHR47926:SF436">
    <property type="entry name" value="PENTATRICOPEPTIDE REPEAT-CONTAINING PROTEIN ELI1, CHLOROPLASTIC-LIKE ISOFORM X2"/>
    <property type="match status" value="1"/>
</dbReference>
<dbReference type="Pfam" id="PF13041">
    <property type="entry name" value="PPR_2"/>
    <property type="match status" value="1"/>
</dbReference>
<dbReference type="InterPro" id="IPR011990">
    <property type="entry name" value="TPR-like_helical_dom_sf"/>
</dbReference>
<evidence type="ECO:0000256" key="2">
    <source>
        <dbReference type="PROSITE-ProRule" id="PRU00708"/>
    </source>
</evidence>
<protein>
    <recommendedName>
        <fullName evidence="5">Pentacotripeptide-repeat region of PRORP domain-containing protein</fullName>
    </recommendedName>
</protein>
<dbReference type="Pfam" id="PF20431">
    <property type="entry name" value="E_motif"/>
    <property type="match status" value="1"/>
</dbReference>
<keyword evidence="1" id="KW-0677">Repeat</keyword>
<dbReference type="GO" id="GO:0009451">
    <property type="term" value="P:RNA modification"/>
    <property type="evidence" value="ECO:0007669"/>
    <property type="project" value="InterPro"/>
</dbReference>
<accession>A0A2G5EA14</accession>